<keyword evidence="6 9" id="KW-0067">ATP-binding</keyword>
<evidence type="ECO:0000256" key="5">
    <source>
        <dbReference type="ARBA" id="ARBA00022741"/>
    </source>
</evidence>
<keyword evidence="10" id="KW-1185">Reference proteome</keyword>
<dbReference type="PANTHER" id="PTHR43297:SF2">
    <property type="entry name" value="DIPEPTIDE TRANSPORT ATP-BINDING PROTEIN DPPD"/>
    <property type="match status" value="1"/>
</dbReference>
<sequence>MSTRLLSVRDLGITFLTDDGEIEVLRDVSFELNSGEVLGIVGESGCGKSMTALALIGLIPKPFGRISNGRILLEGEDLAVASEKRLRQVRGNDISMVFQEPMTSLNPVFTVGHQISETLRAHFDMSSRETWSRAIEMLKLVGIPSPEKRANEYPHQLSGGMRQRVMIAIALVCEPKLLIADEPTTALDVTVQAEILQLFRELQEKTGTAIILITHDIGVVAEMADRVMVMYAGKVVETGTARDFVYDPMHPYTHGLISCVPKLVHNPSYDPAPLLEIPGVVPSLRELKRTGCPFAPRCKNEIDKCRSAEPSLAEIADDHAVACWNRMETAW</sequence>
<proteinExistence type="inferred from homology"/>
<name>A0A967KAC0_9PROT</name>
<dbReference type="CDD" id="cd03257">
    <property type="entry name" value="ABC_NikE_OppD_transporters"/>
    <property type="match status" value="1"/>
</dbReference>
<dbReference type="AlphaFoldDB" id="A0A967KAC0"/>
<comment type="similarity">
    <text evidence="2">Belongs to the ABC transporter superfamily.</text>
</comment>
<evidence type="ECO:0000256" key="3">
    <source>
        <dbReference type="ARBA" id="ARBA00022448"/>
    </source>
</evidence>
<organism evidence="9 10">
    <name type="scientific">Pelagibius litoralis</name>
    <dbReference type="NCBI Taxonomy" id="374515"/>
    <lineage>
        <taxon>Bacteria</taxon>
        <taxon>Pseudomonadati</taxon>
        <taxon>Pseudomonadota</taxon>
        <taxon>Alphaproteobacteria</taxon>
        <taxon>Rhodospirillales</taxon>
        <taxon>Rhodovibrionaceae</taxon>
        <taxon>Pelagibius</taxon>
    </lineage>
</organism>
<reference evidence="9" key="1">
    <citation type="submission" date="2020-03" db="EMBL/GenBank/DDBJ databases">
        <title>Genome of Pelagibius litoralis DSM 21314T.</title>
        <authorList>
            <person name="Wang G."/>
        </authorList>
    </citation>
    <scope>NUCLEOTIDE SEQUENCE</scope>
    <source>
        <strain evidence="9">DSM 21314</strain>
    </source>
</reference>
<evidence type="ECO:0000256" key="1">
    <source>
        <dbReference type="ARBA" id="ARBA00004417"/>
    </source>
</evidence>
<gene>
    <name evidence="9" type="ORF">HBA54_17445</name>
</gene>
<dbReference type="NCBIfam" id="TIGR01727">
    <property type="entry name" value="oligo_HPY"/>
    <property type="match status" value="1"/>
</dbReference>
<dbReference type="InterPro" id="IPR013563">
    <property type="entry name" value="Oligopep_ABC_C"/>
</dbReference>
<evidence type="ECO:0000256" key="6">
    <source>
        <dbReference type="ARBA" id="ARBA00022840"/>
    </source>
</evidence>
<dbReference type="GO" id="GO:0005886">
    <property type="term" value="C:plasma membrane"/>
    <property type="evidence" value="ECO:0007669"/>
    <property type="project" value="UniProtKB-SubCell"/>
</dbReference>
<dbReference type="PROSITE" id="PS00211">
    <property type="entry name" value="ABC_TRANSPORTER_1"/>
    <property type="match status" value="1"/>
</dbReference>
<dbReference type="InterPro" id="IPR050388">
    <property type="entry name" value="ABC_Ni/Peptide_Import"/>
</dbReference>
<keyword evidence="5" id="KW-0547">Nucleotide-binding</keyword>
<dbReference type="InterPro" id="IPR003439">
    <property type="entry name" value="ABC_transporter-like_ATP-bd"/>
</dbReference>
<dbReference type="RefSeq" id="WP_167226974.1">
    <property type="nucleotide sequence ID" value="NZ_JAAQPH010000013.1"/>
</dbReference>
<accession>A0A967KAC0</accession>
<protein>
    <submittedName>
        <fullName evidence="9">ABC transporter ATP-binding protein</fullName>
    </submittedName>
</protein>
<keyword evidence="7" id="KW-0472">Membrane</keyword>
<dbReference type="PROSITE" id="PS50893">
    <property type="entry name" value="ABC_TRANSPORTER_2"/>
    <property type="match status" value="1"/>
</dbReference>
<evidence type="ECO:0000256" key="2">
    <source>
        <dbReference type="ARBA" id="ARBA00005417"/>
    </source>
</evidence>
<keyword evidence="3" id="KW-0813">Transport</keyword>
<comment type="subcellular location">
    <subcellularLocation>
        <location evidence="1">Cell inner membrane</location>
        <topology evidence="1">Peripheral membrane protein</topology>
    </subcellularLocation>
</comment>
<dbReference type="FunFam" id="3.40.50.300:FF:000016">
    <property type="entry name" value="Oligopeptide ABC transporter ATP-binding component"/>
    <property type="match status" value="1"/>
</dbReference>
<dbReference type="Proteomes" id="UP000761264">
    <property type="component" value="Unassembled WGS sequence"/>
</dbReference>
<dbReference type="InterPro" id="IPR027417">
    <property type="entry name" value="P-loop_NTPase"/>
</dbReference>
<dbReference type="PANTHER" id="PTHR43297">
    <property type="entry name" value="OLIGOPEPTIDE TRANSPORT ATP-BINDING PROTEIN APPD"/>
    <property type="match status" value="1"/>
</dbReference>
<evidence type="ECO:0000256" key="4">
    <source>
        <dbReference type="ARBA" id="ARBA00022475"/>
    </source>
</evidence>
<dbReference type="GO" id="GO:0055085">
    <property type="term" value="P:transmembrane transport"/>
    <property type="evidence" value="ECO:0007669"/>
    <property type="project" value="UniProtKB-ARBA"/>
</dbReference>
<dbReference type="EMBL" id="JAAQPH010000013">
    <property type="protein sequence ID" value="NIA70392.1"/>
    <property type="molecule type" value="Genomic_DNA"/>
</dbReference>
<evidence type="ECO:0000313" key="10">
    <source>
        <dbReference type="Proteomes" id="UP000761264"/>
    </source>
</evidence>
<comment type="caution">
    <text evidence="9">The sequence shown here is derived from an EMBL/GenBank/DDBJ whole genome shotgun (WGS) entry which is preliminary data.</text>
</comment>
<dbReference type="GO" id="GO:0016887">
    <property type="term" value="F:ATP hydrolysis activity"/>
    <property type="evidence" value="ECO:0007669"/>
    <property type="project" value="InterPro"/>
</dbReference>
<dbReference type="Pfam" id="PF00005">
    <property type="entry name" value="ABC_tran"/>
    <property type="match status" value="1"/>
</dbReference>
<dbReference type="SMART" id="SM00382">
    <property type="entry name" value="AAA"/>
    <property type="match status" value="1"/>
</dbReference>
<evidence type="ECO:0000256" key="7">
    <source>
        <dbReference type="ARBA" id="ARBA00023136"/>
    </source>
</evidence>
<dbReference type="InterPro" id="IPR003593">
    <property type="entry name" value="AAA+_ATPase"/>
</dbReference>
<dbReference type="Pfam" id="PF08352">
    <property type="entry name" value="oligo_HPY"/>
    <property type="match status" value="1"/>
</dbReference>
<feature type="domain" description="ABC transporter" evidence="8">
    <location>
        <begin position="8"/>
        <end position="257"/>
    </location>
</feature>
<keyword evidence="4" id="KW-1003">Cell membrane</keyword>
<dbReference type="InterPro" id="IPR017871">
    <property type="entry name" value="ABC_transporter-like_CS"/>
</dbReference>
<evidence type="ECO:0000259" key="8">
    <source>
        <dbReference type="PROSITE" id="PS50893"/>
    </source>
</evidence>
<dbReference type="Gene3D" id="3.40.50.300">
    <property type="entry name" value="P-loop containing nucleotide triphosphate hydrolases"/>
    <property type="match status" value="1"/>
</dbReference>
<dbReference type="SUPFAM" id="SSF52540">
    <property type="entry name" value="P-loop containing nucleoside triphosphate hydrolases"/>
    <property type="match status" value="1"/>
</dbReference>
<evidence type="ECO:0000313" key="9">
    <source>
        <dbReference type="EMBL" id="NIA70392.1"/>
    </source>
</evidence>
<dbReference type="GO" id="GO:0015833">
    <property type="term" value="P:peptide transport"/>
    <property type="evidence" value="ECO:0007669"/>
    <property type="project" value="InterPro"/>
</dbReference>
<dbReference type="GO" id="GO:0005524">
    <property type="term" value="F:ATP binding"/>
    <property type="evidence" value="ECO:0007669"/>
    <property type="project" value="UniProtKB-KW"/>
</dbReference>